<feature type="chain" id="PRO_5009797864" description="Lipoprotein" evidence="2">
    <location>
        <begin position="20"/>
        <end position="311"/>
    </location>
</feature>
<dbReference type="KEGG" id="prf:PeribacterA2_0391"/>
<dbReference type="AlphaFoldDB" id="A0A0S1SNQ2"/>
<feature type="region of interest" description="Disordered" evidence="1">
    <location>
        <begin position="123"/>
        <end position="170"/>
    </location>
</feature>
<dbReference type="PROSITE" id="PS51257">
    <property type="entry name" value="PROKAR_LIPOPROTEIN"/>
    <property type="match status" value="1"/>
</dbReference>
<evidence type="ECO:0000256" key="1">
    <source>
        <dbReference type="SAM" id="MobiDB-lite"/>
    </source>
</evidence>
<dbReference type="STRING" id="1735162.PeribacterB2_0391"/>
<dbReference type="EMBL" id="CP013065">
    <property type="protein sequence ID" value="ALM13086.1"/>
    <property type="molecule type" value="Genomic_DNA"/>
</dbReference>
<accession>A0A0S1SIX1</accession>
<accession>A0A0S1SJJ1</accession>
<sequence>MRSRTLSLLALTLTLVSCGGDTPPPTEPETDEAWSSSSSQEAIAETHNVSFIGTIRPAGISIYMEGTHRLELGDGRFVLLSSETVDLNGYVGEEAEVTGSIRPTVEEGGTIMRVERIRLMESASVSSTPSSSAAAAASSSSSSLPSSSAPAASSVPATPPPASSAAASSVTDTPSVDLSAQIAAMAKQKLDTANWTQAYCAPPTIGFCVPIHRNWYFKSFGTASEALWHVEVGSQSIESVGEGAIAVNLVGGSLSTKGVADGTVRVDGSSVRGYREWTKDRHIEIVAPAALQAAVEYMTQHLSAMEAEPGA</sequence>
<evidence type="ECO:0000313" key="4">
    <source>
        <dbReference type="Proteomes" id="UP000069135"/>
    </source>
</evidence>
<feature type="region of interest" description="Disordered" evidence="1">
    <location>
        <begin position="17"/>
        <end position="40"/>
    </location>
</feature>
<reference evidence="4" key="1">
    <citation type="submission" date="2015-10" db="EMBL/GenBank/DDBJ databases">
        <title>Analysis of five complete genome sequences for members of the class Peribacteria in the recently recognized Peregrinibacteria bacterial phylum.</title>
        <authorList>
            <person name="Anantharaman K."/>
            <person name="Brown C.T."/>
            <person name="Burstein D."/>
            <person name="Castelle C.J."/>
            <person name="Probst A.J."/>
            <person name="Thomas B.C."/>
            <person name="Williams K.H."/>
            <person name="Banfield J.F."/>
        </authorList>
    </citation>
    <scope>NUCLEOTIDE SEQUENCE [LARGE SCALE GENOMIC DNA]</scope>
</reference>
<proteinExistence type="predicted"/>
<keyword evidence="2" id="KW-0732">Signal</keyword>
<accession>A0A0S1SRA8</accession>
<accession>A0A0S1SNW0</accession>
<evidence type="ECO:0008006" key="5">
    <source>
        <dbReference type="Google" id="ProtNLM"/>
    </source>
</evidence>
<name>A0A0S1SNQ2_9BACT</name>
<feature type="signal peptide" evidence="2">
    <location>
        <begin position="1"/>
        <end position="19"/>
    </location>
</feature>
<feature type="compositionally biased region" description="Low complexity" evidence="1">
    <location>
        <begin position="123"/>
        <end position="156"/>
    </location>
</feature>
<accession>A0A0S1SNQ2</accession>
<gene>
    <name evidence="3" type="ORF">PeribacterD1_0391</name>
</gene>
<evidence type="ECO:0000256" key="2">
    <source>
        <dbReference type="SAM" id="SignalP"/>
    </source>
</evidence>
<dbReference type="Proteomes" id="UP000069135">
    <property type="component" value="Chromosome"/>
</dbReference>
<protein>
    <recommendedName>
        <fullName evidence="5">Lipoprotein</fullName>
    </recommendedName>
</protein>
<organism evidence="3 4">
    <name type="scientific">Candidatus Peribacter riflensis</name>
    <dbReference type="NCBI Taxonomy" id="1735162"/>
    <lineage>
        <taxon>Bacteria</taxon>
        <taxon>Candidatus Peregrinibacteriota</taxon>
        <taxon>Candidatus Peribacteria</taxon>
        <taxon>Candidatus Peribacterales</taxon>
        <taxon>Candidatus Peribacteraceae</taxon>
        <taxon>Candidatus Peribacter</taxon>
    </lineage>
</organism>
<reference evidence="3 4" key="2">
    <citation type="journal article" date="2016" name="PeerJ">
        <title>Analysis of five complete genome sequences for members of the class Peribacteria in the recently recognized Peregrinibacteria bacterial phylum.</title>
        <authorList>
            <person name="Anantharaman K."/>
            <person name="Brown C.T."/>
            <person name="Burstein D."/>
            <person name="Castelle C.J."/>
            <person name="Probst A.J."/>
            <person name="Thomas B.C."/>
            <person name="Williams K.H."/>
            <person name="Banfield J.F."/>
        </authorList>
    </citation>
    <scope>NUCLEOTIDE SEQUENCE [LARGE SCALE GENOMIC DNA]</scope>
    <source>
        <strain evidence="3">RIFOXYD1_FULL_PER-ii_59_16</strain>
    </source>
</reference>
<evidence type="ECO:0000313" key="3">
    <source>
        <dbReference type="EMBL" id="ALM13086.1"/>
    </source>
</evidence>